<keyword evidence="1" id="KW-0812">Transmembrane</keyword>
<dbReference type="Proteomes" id="UP000298138">
    <property type="component" value="Unassembled WGS sequence"/>
</dbReference>
<protein>
    <submittedName>
        <fullName evidence="2">Uncharacterized protein</fullName>
    </submittedName>
</protein>
<feature type="transmembrane region" description="Helical" evidence="1">
    <location>
        <begin position="73"/>
        <end position="91"/>
    </location>
</feature>
<reference evidence="2 3" key="1">
    <citation type="submission" date="2019-04" db="EMBL/GenBank/DDBJ databases">
        <title>Comparative genomics and transcriptomics to analyze fruiting body development in filamentous ascomycetes.</title>
        <authorList>
            <consortium name="DOE Joint Genome Institute"/>
            <person name="Lutkenhaus R."/>
            <person name="Traeger S."/>
            <person name="Breuer J."/>
            <person name="Kuo A."/>
            <person name="Lipzen A."/>
            <person name="Pangilinan J."/>
            <person name="Dilworth D."/>
            <person name="Sandor L."/>
            <person name="Poggeler S."/>
            <person name="Barry K."/>
            <person name="Grigoriev I.V."/>
            <person name="Nowrousian M."/>
        </authorList>
    </citation>
    <scope>NUCLEOTIDE SEQUENCE [LARGE SCALE GENOMIC DNA]</scope>
    <source>
        <strain evidence="2 3">CBS 389.68</strain>
    </source>
</reference>
<dbReference type="AlphaFoldDB" id="A0A4S2MNB5"/>
<name>A0A4S2MNB5_9PEZI</name>
<organism evidence="2 3">
    <name type="scientific">Ascodesmis nigricans</name>
    <dbReference type="NCBI Taxonomy" id="341454"/>
    <lineage>
        <taxon>Eukaryota</taxon>
        <taxon>Fungi</taxon>
        <taxon>Dikarya</taxon>
        <taxon>Ascomycota</taxon>
        <taxon>Pezizomycotina</taxon>
        <taxon>Pezizomycetes</taxon>
        <taxon>Pezizales</taxon>
        <taxon>Ascodesmidaceae</taxon>
        <taxon>Ascodesmis</taxon>
    </lineage>
</organism>
<keyword evidence="1" id="KW-1133">Transmembrane helix</keyword>
<evidence type="ECO:0000313" key="2">
    <source>
        <dbReference type="EMBL" id="TGZ78631.1"/>
    </source>
</evidence>
<proteinExistence type="predicted"/>
<dbReference type="InParanoid" id="A0A4S2MNB5"/>
<evidence type="ECO:0000256" key="1">
    <source>
        <dbReference type="SAM" id="Phobius"/>
    </source>
</evidence>
<keyword evidence="3" id="KW-1185">Reference proteome</keyword>
<keyword evidence="1" id="KW-0472">Membrane</keyword>
<evidence type="ECO:0000313" key="3">
    <source>
        <dbReference type="Proteomes" id="UP000298138"/>
    </source>
</evidence>
<dbReference type="EMBL" id="ML220139">
    <property type="protein sequence ID" value="TGZ78631.1"/>
    <property type="molecule type" value="Genomic_DNA"/>
</dbReference>
<accession>A0A4S2MNB5</accession>
<sequence>MGLRVKGIPNDRVAKLDLLKELVRNVDRFIPFVQDFLKQGIPKGHLLQQIFRDFDVLRPGAVGPSRAVMNHSALRVVGIVAIILIGGIPAAT</sequence>
<gene>
    <name evidence="2" type="ORF">EX30DRAFT_343007</name>
</gene>